<dbReference type="Proteomes" id="UP000427373">
    <property type="component" value="Chromosome"/>
</dbReference>
<dbReference type="InterPro" id="IPR006680">
    <property type="entry name" value="Amidohydro-rel"/>
</dbReference>
<dbReference type="Gene3D" id="3.20.20.140">
    <property type="entry name" value="Metal-dependent hydrolases"/>
    <property type="match status" value="1"/>
</dbReference>
<dbReference type="PANTHER" id="PTHR42889">
    <property type="entry name" value="BLR3681 PROTEIN"/>
    <property type="match status" value="1"/>
</dbReference>
<dbReference type="PANTHER" id="PTHR42889:SF1">
    <property type="entry name" value="BLR3681 PROTEIN"/>
    <property type="match status" value="1"/>
</dbReference>
<gene>
    <name evidence="2" type="ORF">D1869_14665</name>
</gene>
<reference evidence="2 3" key="1">
    <citation type="submission" date="2019-10" db="EMBL/GenBank/DDBJ databases">
        <title>Genome Sequences from Six Type Strain Members of the Archaeal Family Sulfolobaceae: Acidianus ambivalens, Acidianus infernus, Metallosphaera prunae, Stygiolobus azoricus, Sulfolobus metallicus, and Sulfurisphaera ohwakuensis.</title>
        <authorList>
            <person name="Counts J.A."/>
            <person name="Kelly R.M."/>
        </authorList>
    </citation>
    <scope>NUCLEOTIDE SEQUENCE [LARGE SCALE GENOMIC DNA]</scope>
    <source>
        <strain evidence="2 3">TA-1</strain>
    </source>
</reference>
<evidence type="ECO:0000259" key="1">
    <source>
        <dbReference type="Pfam" id="PF04909"/>
    </source>
</evidence>
<accession>A0A650CKF6</accession>
<keyword evidence="3" id="KW-1185">Reference proteome</keyword>
<feature type="domain" description="Amidohydrolase-related" evidence="1">
    <location>
        <begin position="21"/>
        <end position="339"/>
    </location>
</feature>
<dbReference type="SUPFAM" id="SSF51556">
    <property type="entry name" value="Metallo-dependent hydrolases"/>
    <property type="match status" value="1"/>
</dbReference>
<sequence length="369" mass="43544">MGKYLIKVETPDGKIHEIPVIDYHIHVWKAHEDNWLRPELAKGWIDCFYDYHKSLSPQEYIMDYNTFKYYGPKKMIEDVFLNGYVDIGITQPQYLLYFYRTPFGNTEEFGKLVYENPYRFIIGTRWDPRDGEQGKKQLEEDVRKYRVKPWQMRHVKLYTAEWKDIGGNLSRGWRLDSREAFEFIEFSKSLGINILVPHKGPTVWPLDKDAFDVKDVDAAASSFPEMKFVVTHIGLPRFDDFCWIGVQDKNVYAGLAVATAFIHKRPRYFAQIMAELLFWLGPDRILYGSDYAIWNPKWIIEDFIKFELPPDIEKEYGVQLTLDIKKKILYENAAKLWGIDVNEIMKTLNDDIKSRAKVLETKLSKEVAY</sequence>
<name>A0A650CKF6_SULOH</name>
<keyword evidence="2" id="KW-0378">Hydrolase</keyword>
<dbReference type="EMBL" id="CP045484">
    <property type="protein sequence ID" value="QGR18289.1"/>
    <property type="molecule type" value="Genomic_DNA"/>
</dbReference>
<dbReference type="KEGG" id="soh:D1869_14665"/>
<dbReference type="Pfam" id="PF04909">
    <property type="entry name" value="Amidohydro_2"/>
    <property type="match status" value="1"/>
</dbReference>
<evidence type="ECO:0000313" key="2">
    <source>
        <dbReference type="EMBL" id="QGR18289.1"/>
    </source>
</evidence>
<dbReference type="InterPro" id="IPR032466">
    <property type="entry name" value="Metal_Hydrolase"/>
</dbReference>
<organism evidence="2 3">
    <name type="scientific">Sulfurisphaera ohwakuensis</name>
    <dbReference type="NCBI Taxonomy" id="69656"/>
    <lineage>
        <taxon>Archaea</taxon>
        <taxon>Thermoproteota</taxon>
        <taxon>Thermoprotei</taxon>
        <taxon>Sulfolobales</taxon>
        <taxon>Sulfolobaceae</taxon>
        <taxon>Sulfurisphaera</taxon>
    </lineage>
</organism>
<dbReference type="OrthoDB" id="34429at2157"/>
<dbReference type="GO" id="GO:0016787">
    <property type="term" value="F:hydrolase activity"/>
    <property type="evidence" value="ECO:0007669"/>
    <property type="project" value="UniProtKB-KW"/>
</dbReference>
<evidence type="ECO:0000313" key="3">
    <source>
        <dbReference type="Proteomes" id="UP000427373"/>
    </source>
</evidence>
<proteinExistence type="predicted"/>
<dbReference type="AlphaFoldDB" id="A0A650CKF6"/>
<protein>
    <submittedName>
        <fullName evidence="2">Amidohydrolase family protein</fullName>
    </submittedName>
</protein>